<keyword evidence="3" id="KW-1185">Reference proteome</keyword>
<dbReference type="RefSeq" id="WP_193780616.1">
    <property type="nucleotide sequence ID" value="NZ_JADDOJ010000038.1"/>
</dbReference>
<dbReference type="SMART" id="SM00347">
    <property type="entry name" value="HTH_MARR"/>
    <property type="match status" value="1"/>
</dbReference>
<name>A0ABR9SFP1_9BURK</name>
<feature type="domain" description="HTH marR-type" evidence="1">
    <location>
        <begin position="28"/>
        <end position="127"/>
    </location>
</feature>
<dbReference type="PANTHER" id="PTHR33164:SF105">
    <property type="entry name" value="TRANSCRIPTIONAL REPRESSOR PROTEIN-RELATED"/>
    <property type="match status" value="1"/>
</dbReference>
<dbReference type="SUPFAM" id="SSF46785">
    <property type="entry name" value="Winged helix' DNA-binding domain"/>
    <property type="match status" value="1"/>
</dbReference>
<gene>
    <name evidence="2" type="ORF">IM725_10895</name>
</gene>
<comment type="caution">
    <text evidence="2">The sequence shown here is derived from an EMBL/GenBank/DDBJ whole genome shotgun (WGS) entry which is preliminary data.</text>
</comment>
<dbReference type="InterPro" id="IPR036390">
    <property type="entry name" value="WH_DNA-bd_sf"/>
</dbReference>
<dbReference type="EMBL" id="JADDOJ010000038">
    <property type="protein sequence ID" value="MBE7941075.1"/>
    <property type="molecule type" value="Genomic_DNA"/>
</dbReference>
<reference evidence="2 3" key="1">
    <citation type="submission" date="2020-10" db="EMBL/GenBank/DDBJ databases">
        <title>Draft genome of Ramlibacter aquaticus LMG 30558.</title>
        <authorList>
            <person name="Props R."/>
        </authorList>
    </citation>
    <scope>NUCLEOTIDE SEQUENCE [LARGE SCALE GENOMIC DNA]</scope>
    <source>
        <strain evidence="2 3">LMG 30558</strain>
    </source>
</reference>
<dbReference type="Gene3D" id="1.10.10.10">
    <property type="entry name" value="Winged helix-like DNA-binding domain superfamily/Winged helix DNA-binding domain"/>
    <property type="match status" value="1"/>
</dbReference>
<dbReference type="Pfam" id="PF12802">
    <property type="entry name" value="MarR_2"/>
    <property type="match status" value="1"/>
</dbReference>
<dbReference type="Proteomes" id="UP000715965">
    <property type="component" value="Unassembled WGS sequence"/>
</dbReference>
<proteinExistence type="predicted"/>
<dbReference type="PANTHER" id="PTHR33164">
    <property type="entry name" value="TRANSCRIPTIONAL REGULATOR, MARR FAMILY"/>
    <property type="match status" value="1"/>
</dbReference>
<dbReference type="InterPro" id="IPR000835">
    <property type="entry name" value="HTH_MarR-typ"/>
</dbReference>
<evidence type="ECO:0000313" key="2">
    <source>
        <dbReference type="EMBL" id="MBE7941075.1"/>
    </source>
</evidence>
<dbReference type="InterPro" id="IPR036388">
    <property type="entry name" value="WH-like_DNA-bd_sf"/>
</dbReference>
<evidence type="ECO:0000259" key="1">
    <source>
        <dbReference type="SMART" id="SM00347"/>
    </source>
</evidence>
<organism evidence="2 3">
    <name type="scientific">Ramlibacter aquaticus</name>
    <dbReference type="NCBI Taxonomy" id="2780094"/>
    <lineage>
        <taxon>Bacteria</taxon>
        <taxon>Pseudomonadati</taxon>
        <taxon>Pseudomonadota</taxon>
        <taxon>Betaproteobacteria</taxon>
        <taxon>Burkholderiales</taxon>
        <taxon>Comamonadaceae</taxon>
        <taxon>Ramlibacter</taxon>
    </lineage>
</organism>
<accession>A0ABR9SFP1</accession>
<sequence>MKAPTRPQGCTNLKLRQLGRIVTRHYDQHVGQVGLKNTQYALLSYVVKLGPIRPGDLARQMQMDASTLTRNLQPMVAQGWVRIGEGPDARSRLVEATPEGVRKRAEGQQAWKTAQNALNQRLGVERVVALHEMLDACMQLLVDEAHDAAA</sequence>
<protein>
    <submittedName>
        <fullName evidence="2">Winged helix-turn-helix transcriptional regulator</fullName>
    </submittedName>
</protein>
<dbReference type="InterPro" id="IPR039422">
    <property type="entry name" value="MarR/SlyA-like"/>
</dbReference>
<evidence type="ECO:0000313" key="3">
    <source>
        <dbReference type="Proteomes" id="UP000715965"/>
    </source>
</evidence>